<dbReference type="RefSeq" id="WP_089328566.1">
    <property type="nucleotide sequence ID" value="NZ_FZOR01000027.1"/>
</dbReference>
<proteinExistence type="predicted"/>
<gene>
    <name evidence="3" type="ORF">SAMN05443665_10273</name>
</gene>
<protein>
    <submittedName>
        <fullName evidence="3">PGAP1-like protein</fullName>
    </submittedName>
</protein>
<dbReference type="InterPro" id="IPR029058">
    <property type="entry name" value="AB_hydrolase_fold"/>
</dbReference>
<feature type="chain" id="PRO_5039122733" evidence="1">
    <location>
        <begin position="20"/>
        <end position="320"/>
    </location>
</feature>
<keyword evidence="4" id="KW-1185">Reference proteome</keyword>
<dbReference type="GO" id="GO:0016788">
    <property type="term" value="F:hydrolase activity, acting on ester bonds"/>
    <property type="evidence" value="ECO:0007669"/>
    <property type="project" value="InterPro"/>
</dbReference>
<organism evidence="3 4">
    <name type="scientific">Actinomadura meyerae</name>
    <dbReference type="NCBI Taxonomy" id="240840"/>
    <lineage>
        <taxon>Bacteria</taxon>
        <taxon>Bacillati</taxon>
        <taxon>Actinomycetota</taxon>
        <taxon>Actinomycetes</taxon>
        <taxon>Streptosporangiales</taxon>
        <taxon>Thermomonosporaceae</taxon>
        <taxon>Actinomadura</taxon>
    </lineage>
</organism>
<evidence type="ECO:0000313" key="3">
    <source>
        <dbReference type="EMBL" id="SNT39500.1"/>
    </source>
</evidence>
<sequence>MAINVRKKAAFVAAGLAMATGLGLVAYDAAPARETWLSAGSGKAAQAAGSLTSTQIAVGATRVSGDSANTPVYLIKGYRRKITDKGCAGKWSGAVKAMRGWGWKGRFHRVGYYSTDNPKNCVRIAKGSADTSIKVLGRNLAQNIYKNYSSKGQSVDIIAHSMGGLIARAAIAGYQRHEPGWPPKLLIQDVVTLGTPHKGAFFSTFCGVNRQCREMSGTNSFLTWLGPTLPQADGGTDWTLIATDRDEAVNSSSAAAGLIGAQHRVLYAAIGSLRHSDLRTRVSGHYRLNYSLNDANWKHIRNGAPPVRVAMDAIYWSNKW</sequence>
<dbReference type="Proteomes" id="UP000198318">
    <property type="component" value="Unassembled WGS sequence"/>
</dbReference>
<reference evidence="3 4" key="1">
    <citation type="submission" date="2017-06" db="EMBL/GenBank/DDBJ databases">
        <authorList>
            <person name="Kim H.J."/>
            <person name="Triplett B.A."/>
        </authorList>
    </citation>
    <scope>NUCLEOTIDE SEQUENCE [LARGE SCALE GENOMIC DNA]</scope>
    <source>
        <strain evidence="3 4">DSM 44715</strain>
    </source>
</reference>
<dbReference type="AlphaFoldDB" id="A0A239MAF8"/>
<evidence type="ECO:0000256" key="1">
    <source>
        <dbReference type="SAM" id="SignalP"/>
    </source>
</evidence>
<keyword evidence="1" id="KW-0732">Signal</keyword>
<dbReference type="EMBL" id="FZOR01000027">
    <property type="protein sequence ID" value="SNT39500.1"/>
    <property type="molecule type" value="Genomic_DNA"/>
</dbReference>
<name>A0A239MAF8_9ACTN</name>
<evidence type="ECO:0000313" key="4">
    <source>
        <dbReference type="Proteomes" id="UP000198318"/>
    </source>
</evidence>
<accession>A0A239MAF8</accession>
<dbReference type="InterPro" id="IPR012908">
    <property type="entry name" value="PGAP1-ab_dom-like"/>
</dbReference>
<dbReference type="Pfam" id="PF07819">
    <property type="entry name" value="PGAP1"/>
    <property type="match status" value="1"/>
</dbReference>
<feature type="domain" description="GPI inositol-deacylase PGAP1-like alpha/beta" evidence="2">
    <location>
        <begin position="142"/>
        <end position="200"/>
    </location>
</feature>
<dbReference type="SUPFAM" id="SSF53474">
    <property type="entry name" value="alpha/beta-Hydrolases"/>
    <property type="match status" value="1"/>
</dbReference>
<evidence type="ECO:0000259" key="2">
    <source>
        <dbReference type="Pfam" id="PF07819"/>
    </source>
</evidence>
<dbReference type="OrthoDB" id="8871309at2"/>
<feature type="signal peptide" evidence="1">
    <location>
        <begin position="1"/>
        <end position="19"/>
    </location>
</feature>
<dbReference type="Gene3D" id="3.40.50.1820">
    <property type="entry name" value="alpha/beta hydrolase"/>
    <property type="match status" value="1"/>
</dbReference>